<accession>A0AAV1U6W0</accession>
<dbReference type="AlphaFoldDB" id="A0AAV1U6W0"/>
<protein>
    <submittedName>
        <fullName evidence="1">Uncharacterized protein</fullName>
    </submittedName>
</protein>
<dbReference type="EMBL" id="CAKLBY020000165">
    <property type="protein sequence ID" value="CAK7930245.1"/>
    <property type="molecule type" value="Genomic_DNA"/>
</dbReference>
<proteinExistence type="predicted"/>
<sequence>MVNNAMRCATEAAEKAAARVNSAALDNAHTLAADDAYKVASSTLPTAAVAAEEHGASPRIKDGEGS</sequence>
<evidence type="ECO:0000313" key="1">
    <source>
        <dbReference type="EMBL" id="CAK7930245.1"/>
    </source>
</evidence>
<reference evidence="1" key="1">
    <citation type="submission" date="2024-01" db="EMBL/GenBank/DDBJ databases">
        <authorList>
            <person name="Webb A."/>
        </authorList>
    </citation>
    <scope>NUCLEOTIDE SEQUENCE</scope>
    <source>
        <strain evidence="1">Pm1</strain>
    </source>
</reference>
<gene>
    <name evidence="1" type="ORF">PM001_LOCUS15395</name>
</gene>
<evidence type="ECO:0000313" key="2">
    <source>
        <dbReference type="Proteomes" id="UP001162060"/>
    </source>
</evidence>
<organism evidence="1 2">
    <name type="scientific">Peronospora matthiolae</name>
    <dbReference type="NCBI Taxonomy" id="2874970"/>
    <lineage>
        <taxon>Eukaryota</taxon>
        <taxon>Sar</taxon>
        <taxon>Stramenopiles</taxon>
        <taxon>Oomycota</taxon>
        <taxon>Peronosporomycetes</taxon>
        <taxon>Peronosporales</taxon>
        <taxon>Peronosporaceae</taxon>
        <taxon>Peronospora</taxon>
    </lineage>
</organism>
<name>A0AAV1U6W0_9STRA</name>
<dbReference type="Proteomes" id="UP001162060">
    <property type="component" value="Unassembled WGS sequence"/>
</dbReference>
<comment type="caution">
    <text evidence="1">The sequence shown here is derived from an EMBL/GenBank/DDBJ whole genome shotgun (WGS) entry which is preliminary data.</text>
</comment>